<feature type="site" description="Important for autoinhibition of adenylyltransferase activity" evidence="3">
    <location>
        <position position="56"/>
    </location>
</feature>
<dbReference type="RefSeq" id="WP_271222439.1">
    <property type="nucleotide sequence ID" value="NZ_BSEV01000029.1"/>
</dbReference>
<evidence type="ECO:0000256" key="3">
    <source>
        <dbReference type="PIRSR" id="PIRSR640198-3"/>
    </source>
</evidence>
<feature type="binding site" evidence="2">
    <location>
        <begin position="233"/>
        <end position="234"/>
    </location>
    <ligand>
        <name>ATP</name>
        <dbReference type="ChEBI" id="CHEBI:30616"/>
    </ligand>
</feature>
<evidence type="ECO:0000313" key="5">
    <source>
        <dbReference type="EMBL" id="GLK14191.1"/>
    </source>
</evidence>
<feature type="active site" evidence="1">
    <location>
        <position position="191"/>
    </location>
</feature>
<dbReference type="AlphaFoldDB" id="A0A9W6I8S9"/>
<dbReference type="InterPro" id="IPR003812">
    <property type="entry name" value="Fido"/>
</dbReference>
<dbReference type="PANTHER" id="PTHR13504">
    <property type="entry name" value="FIDO DOMAIN-CONTAINING PROTEIN DDB_G0283145"/>
    <property type="match status" value="1"/>
</dbReference>
<keyword evidence="2" id="KW-0547">Nucleotide-binding</keyword>
<dbReference type="PROSITE" id="PS51459">
    <property type="entry name" value="FIDO"/>
    <property type="match status" value="1"/>
</dbReference>
<gene>
    <name evidence="5" type="ORF">GCM10017600_76030</name>
</gene>
<keyword evidence="6" id="KW-1185">Reference proteome</keyword>
<name>A0A9W6I8S9_9ACTN</name>
<evidence type="ECO:0000256" key="2">
    <source>
        <dbReference type="PIRSR" id="PIRSR640198-2"/>
    </source>
</evidence>
<evidence type="ECO:0000256" key="1">
    <source>
        <dbReference type="PIRSR" id="PIRSR640198-1"/>
    </source>
</evidence>
<reference evidence="5" key="2">
    <citation type="submission" date="2023-01" db="EMBL/GenBank/DDBJ databases">
        <authorList>
            <person name="Sun Q."/>
            <person name="Evtushenko L."/>
        </authorList>
    </citation>
    <scope>NUCLEOTIDE SEQUENCE</scope>
    <source>
        <strain evidence="5">VKM Ac-2007</strain>
    </source>
</reference>
<accession>A0A9W6I8S9</accession>
<evidence type="ECO:0000259" key="4">
    <source>
        <dbReference type="PROSITE" id="PS51459"/>
    </source>
</evidence>
<dbReference type="GO" id="GO:0005524">
    <property type="term" value="F:ATP binding"/>
    <property type="evidence" value="ECO:0007669"/>
    <property type="project" value="UniProtKB-KW"/>
</dbReference>
<evidence type="ECO:0000313" key="6">
    <source>
        <dbReference type="Proteomes" id="UP001143474"/>
    </source>
</evidence>
<dbReference type="InterPro" id="IPR040198">
    <property type="entry name" value="Fido_containing"/>
</dbReference>
<sequence length="383" mass="43508">MLFATPDLHDRELKVLEEIETAKQKLRHQLHEPRRWVGQLRRQTFARAVQGSNSIEGYVAKLDDAAAIAAGDEPLEATEETQLAIKGYSDAMTYVLQMAGEDDFSYTTQMLKSLHFMMTSYSLGNRPGRWRAGSIYVRNEESGDIVYEGPSVDEVTALMEELTNRLSMENGNDSPAPVRAAMAHLNLVMIHPFKDGNGPMARCLQSLVLAREGVLSPIFMSVEEYLGRNTLDYYAVLAEVGQGAWNPANDARPWLRFMLTAHLRQARTHLVRIRESQLMWIALERLAENRHLPERTMTVMFDAMMGFRIRNQTYRTALERSGEEPITETTANRDLRQLVETGLLEPRGEKRGRYYVAGKELTAVRQEVVRARGKRDDSDPFAS</sequence>
<feature type="binding site" evidence="2">
    <location>
        <begin position="195"/>
        <end position="202"/>
    </location>
    <ligand>
        <name>ATP</name>
        <dbReference type="ChEBI" id="CHEBI:30616"/>
    </ligand>
</feature>
<feature type="domain" description="Fido" evidence="4">
    <location>
        <begin position="106"/>
        <end position="260"/>
    </location>
</feature>
<protein>
    <recommendedName>
        <fullName evidence="4">Fido domain-containing protein</fullName>
    </recommendedName>
</protein>
<keyword evidence="2" id="KW-0067">ATP-binding</keyword>
<dbReference type="SUPFAM" id="SSF140931">
    <property type="entry name" value="Fic-like"/>
    <property type="match status" value="1"/>
</dbReference>
<dbReference type="PANTHER" id="PTHR13504:SF38">
    <property type="entry name" value="FIDO DOMAIN-CONTAINING PROTEIN"/>
    <property type="match status" value="1"/>
</dbReference>
<dbReference type="InterPro" id="IPR036597">
    <property type="entry name" value="Fido-like_dom_sf"/>
</dbReference>
<dbReference type="EMBL" id="BSEV01000029">
    <property type="protein sequence ID" value="GLK14191.1"/>
    <property type="molecule type" value="Genomic_DNA"/>
</dbReference>
<proteinExistence type="predicted"/>
<dbReference type="Proteomes" id="UP001143474">
    <property type="component" value="Unassembled WGS sequence"/>
</dbReference>
<dbReference type="Pfam" id="PF02661">
    <property type="entry name" value="Fic"/>
    <property type="match status" value="1"/>
</dbReference>
<organism evidence="5 6">
    <name type="scientific">Streptosporangium carneum</name>
    <dbReference type="NCBI Taxonomy" id="47481"/>
    <lineage>
        <taxon>Bacteria</taxon>
        <taxon>Bacillati</taxon>
        <taxon>Actinomycetota</taxon>
        <taxon>Actinomycetes</taxon>
        <taxon>Streptosporangiales</taxon>
        <taxon>Streptosporangiaceae</taxon>
        <taxon>Streptosporangium</taxon>
    </lineage>
</organism>
<dbReference type="Gene3D" id="1.10.3290.10">
    <property type="entry name" value="Fido-like domain"/>
    <property type="match status" value="1"/>
</dbReference>
<reference evidence="5" key="1">
    <citation type="journal article" date="2014" name="Int. J. Syst. Evol. Microbiol.">
        <title>Complete genome sequence of Corynebacterium casei LMG S-19264T (=DSM 44701T), isolated from a smear-ripened cheese.</title>
        <authorList>
            <consortium name="US DOE Joint Genome Institute (JGI-PGF)"/>
            <person name="Walter F."/>
            <person name="Albersmeier A."/>
            <person name="Kalinowski J."/>
            <person name="Ruckert C."/>
        </authorList>
    </citation>
    <scope>NUCLEOTIDE SEQUENCE</scope>
    <source>
        <strain evidence="5">VKM Ac-2007</strain>
    </source>
</reference>
<comment type="caution">
    <text evidence="5">The sequence shown here is derived from an EMBL/GenBank/DDBJ whole genome shotgun (WGS) entry which is preliminary data.</text>
</comment>